<feature type="transmembrane region" description="Helical" evidence="1">
    <location>
        <begin position="232"/>
        <end position="251"/>
    </location>
</feature>
<protein>
    <submittedName>
        <fullName evidence="2">Putative membrane protein</fullName>
    </submittedName>
</protein>
<keyword evidence="1" id="KW-0472">Membrane</keyword>
<dbReference type="AlphaFoldDB" id="A0A0S4M0J7"/>
<keyword evidence="3" id="KW-1185">Reference proteome</keyword>
<gene>
    <name evidence="2" type="ORF">Ark11_0264</name>
</gene>
<organism evidence="2 3">
    <name type="scientific">Candidatus Ichthyocystis hellenicum</name>
    <dbReference type="NCBI Taxonomy" id="1561003"/>
    <lineage>
        <taxon>Bacteria</taxon>
        <taxon>Pseudomonadati</taxon>
        <taxon>Pseudomonadota</taxon>
        <taxon>Betaproteobacteria</taxon>
        <taxon>Burkholderiales</taxon>
        <taxon>Candidatus Ichthyocystis</taxon>
    </lineage>
</organism>
<feature type="transmembrane region" description="Helical" evidence="1">
    <location>
        <begin position="39"/>
        <end position="59"/>
    </location>
</feature>
<feature type="transmembrane region" description="Helical" evidence="1">
    <location>
        <begin position="160"/>
        <end position="178"/>
    </location>
</feature>
<dbReference type="OrthoDB" id="9885874at2"/>
<evidence type="ECO:0000313" key="2">
    <source>
        <dbReference type="EMBL" id="CUT17121.1"/>
    </source>
</evidence>
<feature type="transmembrane region" description="Helical" evidence="1">
    <location>
        <begin position="135"/>
        <end position="153"/>
    </location>
</feature>
<keyword evidence="1" id="KW-0812">Transmembrane</keyword>
<keyword evidence="1" id="KW-1133">Transmembrane helix</keyword>
<evidence type="ECO:0000256" key="1">
    <source>
        <dbReference type="SAM" id="Phobius"/>
    </source>
</evidence>
<evidence type="ECO:0000313" key="3">
    <source>
        <dbReference type="Proteomes" id="UP000198651"/>
    </source>
</evidence>
<dbReference type="EMBL" id="LN906597">
    <property type="protein sequence ID" value="CUT17121.1"/>
    <property type="molecule type" value="Genomic_DNA"/>
</dbReference>
<feature type="transmembrane region" description="Helical" evidence="1">
    <location>
        <begin position="198"/>
        <end position="220"/>
    </location>
</feature>
<accession>A0A0S4M0J7</accession>
<dbReference type="Proteomes" id="UP000198651">
    <property type="component" value="Chromosome I"/>
</dbReference>
<dbReference type="RefSeq" id="WP_092490428.1">
    <property type="nucleotide sequence ID" value="NZ_FLSL01000089.1"/>
</dbReference>
<reference evidence="3" key="1">
    <citation type="submission" date="2015-11" db="EMBL/GenBank/DDBJ databases">
        <authorList>
            <person name="Seth-Smith H.M.B."/>
        </authorList>
    </citation>
    <scope>NUCLEOTIDE SEQUENCE [LARGE SCALE GENOMIC DNA]</scope>
    <source>
        <strain evidence="3">2013Ark11</strain>
    </source>
</reference>
<name>A0A0S4M0J7_9BURK</name>
<feature type="transmembrane region" description="Helical" evidence="1">
    <location>
        <begin position="65"/>
        <end position="91"/>
    </location>
</feature>
<feature type="transmembrane region" description="Helical" evidence="1">
    <location>
        <begin position="103"/>
        <end position="123"/>
    </location>
</feature>
<sequence>MKKVSLYVRTCPLAMGMLWFIRSFYVWREFNNFWLNSSLFFCVFLFSISLIPVLGPFLFLFLQPFYAIVFVISYARITSPKPLSISIGLFINYFRSAGEKMNYLGFIHLIVSSTWAWLIFYAISKTVGNNTDGGVGLSQILCLFAEIFLFLFVSYFYQQILVFTTCLMTNVSISSSYGHLFKAIFFASYAFRKNIKPFALQATLSIMLILIPVPFLMLLSTTVQASLRLLQLLYLIYCAYFFFPVYFGSLYEAYVTVFYHQKTHKTDSSGDTDEVDTHQQS</sequence>
<proteinExistence type="predicted"/>
<feature type="transmembrane region" description="Helical" evidence="1">
    <location>
        <begin position="6"/>
        <end position="27"/>
    </location>
</feature>